<feature type="transmembrane region" description="Helical" evidence="1">
    <location>
        <begin position="104"/>
        <end position="123"/>
    </location>
</feature>
<dbReference type="AlphaFoldDB" id="A0A2I0V4Y9"/>
<evidence type="ECO:0000313" key="3">
    <source>
        <dbReference type="Proteomes" id="UP000234956"/>
    </source>
</evidence>
<organism evidence="2 3">
    <name type="scientific">Lysinibacillus fusiformis</name>
    <dbReference type="NCBI Taxonomy" id="28031"/>
    <lineage>
        <taxon>Bacteria</taxon>
        <taxon>Bacillati</taxon>
        <taxon>Bacillota</taxon>
        <taxon>Bacilli</taxon>
        <taxon>Bacillales</taxon>
        <taxon>Bacillaceae</taxon>
        <taxon>Lysinibacillus</taxon>
    </lineage>
</organism>
<feature type="transmembrane region" description="Helical" evidence="1">
    <location>
        <begin position="34"/>
        <end position="67"/>
    </location>
</feature>
<comment type="caution">
    <text evidence="2">The sequence shown here is derived from an EMBL/GenBank/DDBJ whole genome shotgun (WGS) entry which is preliminary data.</text>
</comment>
<sequence>MYGEWLVLINTLFNLAILTFTARVTGVLVKNSRLLMSSICSSFVAVIGGQMLWTTILSFILLIGIAFHFKIRSFQKQGPIVLTATIVIGGLLTALQPFLKNLSVTHFIMICFLLAVLNLIAFYKQWGFVKLERLSGQFVFDTTLKIFGATIPLSAFVDTGNQAIEPLSGKPVHFVSYTALRPHLPSAFRQSLIEWQETDPYNVSMFSEDYQRYIRFIHVNTVQQQTVVLGFRFDEWHIKGEPSQVKTNEYIVLTKKAKNFPHSTAAILHFSALSNNS</sequence>
<reference evidence="2 3" key="1">
    <citation type="submission" date="2017-10" db="EMBL/GenBank/DDBJ databases">
        <title>Draft genome of Lysinibacillus fusiformis strain Juneja, a laboratory-derived pathogen of Drosophila melanogaster.</title>
        <authorList>
            <person name="Smith B.R."/>
            <person name="Unckless R.L."/>
        </authorList>
    </citation>
    <scope>NUCLEOTIDE SEQUENCE [LARGE SCALE GENOMIC DNA]</scope>
    <source>
        <strain evidence="2 3">Juneja</strain>
    </source>
</reference>
<accession>A0A2I0V4Y9</accession>
<gene>
    <name evidence="2" type="ORF">CRI88_03335</name>
</gene>
<proteinExistence type="predicted"/>
<protein>
    <submittedName>
        <fullName evidence="2">Sporulation protein</fullName>
    </submittedName>
</protein>
<evidence type="ECO:0000313" key="2">
    <source>
        <dbReference type="EMBL" id="PKU53366.1"/>
    </source>
</evidence>
<dbReference type="Pfam" id="PF03419">
    <property type="entry name" value="Peptidase_U4"/>
    <property type="match status" value="1"/>
</dbReference>
<dbReference type="EMBL" id="PDFK01000001">
    <property type="protein sequence ID" value="PKU53366.1"/>
    <property type="molecule type" value="Genomic_DNA"/>
</dbReference>
<dbReference type="RefSeq" id="WP_036125177.1">
    <property type="nucleotide sequence ID" value="NZ_PDFK01000001.1"/>
</dbReference>
<keyword evidence="1" id="KW-1133">Transmembrane helix</keyword>
<keyword evidence="1" id="KW-0812">Transmembrane</keyword>
<name>A0A2I0V4Y9_9BACI</name>
<dbReference type="GO" id="GO:0006508">
    <property type="term" value="P:proteolysis"/>
    <property type="evidence" value="ECO:0007669"/>
    <property type="project" value="InterPro"/>
</dbReference>
<feature type="transmembrane region" description="Helical" evidence="1">
    <location>
        <begin position="79"/>
        <end position="98"/>
    </location>
</feature>
<evidence type="ECO:0000256" key="1">
    <source>
        <dbReference type="SAM" id="Phobius"/>
    </source>
</evidence>
<dbReference type="Proteomes" id="UP000234956">
    <property type="component" value="Unassembled WGS sequence"/>
</dbReference>
<dbReference type="GO" id="GO:0004190">
    <property type="term" value="F:aspartic-type endopeptidase activity"/>
    <property type="evidence" value="ECO:0007669"/>
    <property type="project" value="InterPro"/>
</dbReference>
<keyword evidence="1" id="KW-0472">Membrane</keyword>
<dbReference type="InterPro" id="IPR005081">
    <property type="entry name" value="SpoIIGA"/>
</dbReference>
<dbReference type="GO" id="GO:0030436">
    <property type="term" value="P:asexual sporulation"/>
    <property type="evidence" value="ECO:0007669"/>
    <property type="project" value="InterPro"/>
</dbReference>
<feature type="transmembrane region" description="Helical" evidence="1">
    <location>
        <begin position="7"/>
        <end position="28"/>
    </location>
</feature>